<feature type="compositionally biased region" description="Polar residues" evidence="3">
    <location>
        <begin position="97"/>
        <end position="108"/>
    </location>
</feature>
<evidence type="ECO:0000313" key="4">
    <source>
        <dbReference type="Proteomes" id="UP000515152"/>
    </source>
</evidence>
<feature type="region of interest" description="Disordered" evidence="3">
    <location>
        <begin position="1"/>
        <end position="108"/>
    </location>
</feature>
<protein>
    <submittedName>
        <fullName evidence="5 6">Deoxyribonuclease TATDN2</fullName>
    </submittedName>
</protein>
<dbReference type="RefSeq" id="XP_012680275.2">
    <property type="nucleotide sequence ID" value="XM_012824821.3"/>
</dbReference>
<evidence type="ECO:0000256" key="2">
    <source>
        <dbReference type="ARBA" id="ARBA00022801"/>
    </source>
</evidence>
<gene>
    <name evidence="5 6" type="primary">tatdn2</name>
</gene>
<dbReference type="RefSeq" id="XP_031423944.1">
    <property type="nucleotide sequence ID" value="XM_031568084.2"/>
</dbReference>
<feature type="compositionally biased region" description="Basic and acidic residues" evidence="3">
    <location>
        <begin position="208"/>
        <end position="225"/>
    </location>
</feature>
<feature type="compositionally biased region" description="Polar residues" evidence="3">
    <location>
        <begin position="305"/>
        <end position="332"/>
    </location>
</feature>
<feature type="region of interest" description="Disordered" evidence="3">
    <location>
        <begin position="208"/>
        <end position="276"/>
    </location>
</feature>
<evidence type="ECO:0000313" key="6">
    <source>
        <dbReference type="RefSeq" id="XP_031423944.1"/>
    </source>
</evidence>
<dbReference type="PROSITE" id="PS01137">
    <property type="entry name" value="TATD_1"/>
    <property type="match status" value="1"/>
</dbReference>
<keyword evidence="2" id="KW-0378">Hydrolase</keyword>
<feature type="region of interest" description="Disordered" evidence="3">
    <location>
        <begin position="126"/>
        <end position="171"/>
    </location>
</feature>
<dbReference type="GeneTree" id="ENSGT00940000155616"/>
<keyword evidence="4" id="KW-1185">Reference proteome</keyword>
<dbReference type="Pfam" id="PF01026">
    <property type="entry name" value="TatD_DNase"/>
    <property type="match status" value="1"/>
</dbReference>
<feature type="compositionally biased region" description="Polar residues" evidence="3">
    <location>
        <begin position="243"/>
        <end position="252"/>
    </location>
</feature>
<dbReference type="PANTHER" id="PTHR46363">
    <property type="entry name" value="DEOXYRIBONUCLEASE TATDN2-RELATED"/>
    <property type="match status" value="1"/>
</dbReference>
<dbReference type="SUPFAM" id="SSF51556">
    <property type="entry name" value="Metallo-dependent hydrolases"/>
    <property type="match status" value="1"/>
</dbReference>
<accession>A0A6P3VTV3</accession>
<feature type="compositionally biased region" description="Basic and acidic residues" evidence="3">
    <location>
        <begin position="253"/>
        <end position="270"/>
    </location>
</feature>
<evidence type="ECO:0000313" key="5">
    <source>
        <dbReference type="RefSeq" id="XP_012680275.2"/>
    </source>
</evidence>
<dbReference type="KEGG" id="char:105897842"/>
<dbReference type="Proteomes" id="UP000515152">
    <property type="component" value="Chromosome 5"/>
</dbReference>
<name>A0A6P3VTV3_CLUHA</name>
<dbReference type="PROSITE" id="PS01091">
    <property type="entry name" value="TATD_3"/>
    <property type="match status" value="1"/>
</dbReference>
<feature type="compositionally biased region" description="Basic residues" evidence="3">
    <location>
        <begin position="8"/>
        <end position="18"/>
    </location>
</feature>
<comment type="similarity">
    <text evidence="1">Belongs to the metallo-dependent hydrolases superfamily. TatD-type hydrolase family.</text>
</comment>
<dbReference type="GO" id="GO:0016788">
    <property type="term" value="F:hydrolase activity, acting on ester bonds"/>
    <property type="evidence" value="ECO:0007669"/>
    <property type="project" value="InterPro"/>
</dbReference>
<evidence type="ECO:0000256" key="3">
    <source>
        <dbReference type="SAM" id="MobiDB-lite"/>
    </source>
</evidence>
<sequence length="696" mass="77083">MSMMNPSKKNKRKEKRKLLTFGWLHTAGGASPHKMKKSNWGTPQPTQWAEEGKDSTEAADSLGKVANIRLTSPTGEPLSALTVPQLTQSGLEHGTHTSENTPKPQRTFNRARRLFHKFQKVKGFSEVGSKKTPAEGSEVNVISTPGGRNKRKASFLRKQPSPTMPSLELDPSAAVFGGRCSANKTAESIPAPKDSCNPGPASLVFIKTEEVENHPGTSKRPEVRGGGDSPDWSDLDDQVEVRTLSQGESIEPQNERRETKTMKKELDVSDKASTSQLRSFVTPPGYSMYPSTVSPKQSWFGRGGTSSTISPNRSWIGNSGSSSKVSPNQSLFGSRGSPVGNGPTPLTPSLMPWCSYREQHTNCCTPFSPDPFALRSATPSPSSNQVESSSHFSLSDLLDNPQAPDWKVSPTCSGDPGQARMTESIGFIDTHCHLDMLYGKLGFRGTFQSFRSQYSRSFPANFRGCVSNFCNPRLTELEGLWEGLLGEELVWGAFGCHPHFAKDYCAKHEQIIMKAMRHPKAIAFGEIGLDYSHKNNTQYSKQKEVFERQLRLAVSMGKPLVIHCRDADDHLLEIMKKCVPPDYKIHRHCFTNKFSVIEPFLTEFPNLCVGFTGLVTYMRALEVRDTVRRIPLDRILMETDSPYFLPRQVSKSVCRFAHPGMGKHVLQEISMLKGEPLSSVLQTVGQNTVKIYGLEP</sequence>
<dbReference type="PANTHER" id="PTHR46363:SF1">
    <property type="entry name" value="DEOXYRIBONUCLEASE TATDN2-RELATED"/>
    <property type="match status" value="1"/>
</dbReference>
<dbReference type="GeneID" id="105897842"/>
<dbReference type="AlphaFoldDB" id="A0A6P3VTV3"/>
<proteinExistence type="inferred from homology"/>
<dbReference type="FunFam" id="3.20.20.140:FF:000027">
    <property type="entry name" value="putative deoxyribonuclease TATDN2"/>
    <property type="match status" value="1"/>
</dbReference>
<dbReference type="OrthoDB" id="413993at2759"/>
<dbReference type="InterPro" id="IPR018228">
    <property type="entry name" value="DNase_TatD-rel_CS"/>
</dbReference>
<dbReference type="CTD" id="9797"/>
<dbReference type="InterPro" id="IPR032466">
    <property type="entry name" value="Metal_Hydrolase"/>
</dbReference>
<feature type="region of interest" description="Disordered" evidence="3">
    <location>
        <begin position="375"/>
        <end position="394"/>
    </location>
</feature>
<evidence type="ECO:0000256" key="1">
    <source>
        <dbReference type="ARBA" id="ARBA00009275"/>
    </source>
</evidence>
<dbReference type="InterPro" id="IPR001130">
    <property type="entry name" value="TatD-like"/>
</dbReference>
<reference evidence="5 6" key="1">
    <citation type="submission" date="2025-04" db="UniProtKB">
        <authorList>
            <consortium name="RefSeq"/>
        </authorList>
    </citation>
    <scope>IDENTIFICATION</scope>
</reference>
<feature type="region of interest" description="Disordered" evidence="3">
    <location>
        <begin position="298"/>
        <end position="344"/>
    </location>
</feature>
<feature type="compositionally biased region" description="Low complexity" evidence="3">
    <location>
        <begin position="380"/>
        <end position="394"/>
    </location>
</feature>
<dbReference type="Gene3D" id="3.20.20.140">
    <property type="entry name" value="Metal-dependent hydrolases"/>
    <property type="match status" value="1"/>
</dbReference>
<organism evidence="4 5">
    <name type="scientific">Clupea harengus</name>
    <name type="common">Atlantic herring</name>
    <dbReference type="NCBI Taxonomy" id="7950"/>
    <lineage>
        <taxon>Eukaryota</taxon>
        <taxon>Metazoa</taxon>
        <taxon>Chordata</taxon>
        <taxon>Craniata</taxon>
        <taxon>Vertebrata</taxon>
        <taxon>Euteleostomi</taxon>
        <taxon>Actinopterygii</taxon>
        <taxon>Neopterygii</taxon>
        <taxon>Teleostei</taxon>
        <taxon>Clupei</taxon>
        <taxon>Clupeiformes</taxon>
        <taxon>Clupeoidei</taxon>
        <taxon>Clupeidae</taxon>
        <taxon>Clupea</taxon>
    </lineage>
</organism>
<dbReference type="PROSITE" id="PS01090">
    <property type="entry name" value="TATD_2"/>
    <property type="match status" value="1"/>
</dbReference>
<dbReference type="CDD" id="cd01310">
    <property type="entry name" value="TatD_DNAse"/>
    <property type="match status" value="1"/>
</dbReference>